<dbReference type="PANTHER" id="PTHR24388">
    <property type="entry name" value="ZINC FINGER PROTEIN"/>
    <property type="match status" value="1"/>
</dbReference>
<feature type="domain" description="C2H2-type" evidence="10">
    <location>
        <begin position="802"/>
        <end position="830"/>
    </location>
</feature>
<keyword evidence="6" id="KW-0539">Nucleus</keyword>
<dbReference type="InterPro" id="IPR013087">
    <property type="entry name" value="Znf_C2H2_type"/>
</dbReference>
<feature type="region of interest" description="Disordered" evidence="9">
    <location>
        <begin position="742"/>
        <end position="766"/>
    </location>
</feature>
<feature type="region of interest" description="Disordered" evidence="9">
    <location>
        <begin position="468"/>
        <end position="529"/>
    </location>
</feature>
<keyword evidence="5" id="KW-0862">Zinc</keyword>
<dbReference type="Proteomes" id="UP001642540">
    <property type="component" value="Unassembled WGS sequence"/>
</dbReference>
<feature type="domain" description="C2H2-type" evidence="10">
    <location>
        <begin position="633"/>
        <end position="661"/>
    </location>
</feature>
<comment type="similarity">
    <text evidence="7">Belongs to the snail C2H2-type zinc-finger protein family.</text>
</comment>
<keyword evidence="12" id="KW-1185">Reference proteome</keyword>
<keyword evidence="4 8" id="KW-0863">Zinc-finger</keyword>
<dbReference type="PANTHER" id="PTHR24388:SF54">
    <property type="entry name" value="PROTEIN ESCARGOT"/>
    <property type="match status" value="1"/>
</dbReference>
<evidence type="ECO:0000313" key="11">
    <source>
        <dbReference type="EMBL" id="CAL8109924.1"/>
    </source>
</evidence>
<evidence type="ECO:0000256" key="3">
    <source>
        <dbReference type="ARBA" id="ARBA00022737"/>
    </source>
</evidence>
<dbReference type="SMART" id="SM00355">
    <property type="entry name" value="ZnF_C2H2"/>
    <property type="match status" value="10"/>
</dbReference>
<proteinExistence type="inferred from homology"/>
<dbReference type="InterPro" id="IPR036236">
    <property type="entry name" value="Znf_C2H2_sf"/>
</dbReference>
<evidence type="ECO:0000256" key="8">
    <source>
        <dbReference type="PROSITE-ProRule" id="PRU00042"/>
    </source>
</evidence>
<feature type="compositionally biased region" description="Low complexity" evidence="9">
    <location>
        <begin position="513"/>
        <end position="529"/>
    </location>
</feature>
<comment type="caution">
    <text evidence="11">The sequence shown here is derived from an EMBL/GenBank/DDBJ whole genome shotgun (WGS) entry which is preliminary data.</text>
</comment>
<evidence type="ECO:0000256" key="7">
    <source>
        <dbReference type="ARBA" id="ARBA00037948"/>
    </source>
</evidence>
<feature type="compositionally biased region" description="Acidic residues" evidence="9">
    <location>
        <begin position="468"/>
        <end position="483"/>
    </location>
</feature>
<organism evidence="11 12">
    <name type="scientific">Orchesella dallaii</name>
    <dbReference type="NCBI Taxonomy" id="48710"/>
    <lineage>
        <taxon>Eukaryota</taxon>
        <taxon>Metazoa</taxon>
        <taxon>Ecdysozoa</taxon>
        <taxon>Arthropoda</taxon>
        <taxon>Hexapoda</taxon>
        <taxon>Collembola</taxon>
        <taxon>Entomobryomorpha</taxon>
        <taxon>Entomobryoidea</taxon>
        <taxon>Orchesellidae</taxon>
        <taxon>Orchesellinae</taxon>
        <taxon>Orchesella</taxon>
    </lineage>
</organism>
<dbReference type="PROSITE" id="PS00028">
    <property type="entry name" value="ZINC_FINGER_C2H2_1"/>
    <property type="match status" value="6"/>
</dbReference>
<reference evidence="11 12" key="1">
    <citation type="submission" date="2024-08" db="EMBL/GenBank/DDBJ databases">
        <authorList>
            <person name="Cucini C."/>
            <person name="Frati F."/>
        </authorList>
    </citation>
    <scope>NUCLEOTIDE SEQUENCE [LARGE SCALE GENOMIC DNA]</scope>
</reference>
<sequence>MELETDELNAENACNKETPTPALPTLKLREDLQPFFEVFSHPDSAVLCKLSKGGRRCKFDGPNATLKYDKERGWFPFERHLVRVHKFSYENLIKGISNEEFDNDSNEEACDASKAGPKSKRKRPRRDLQVNKSKCCVVCREVCTESKPYATNMSKLSGYGETRVFPGSEGCAQLNQQLFCFYFLRNIIDFPATKCEKYLKQYRGARMPETWFFMCSGCRTVVIKAVELDEQIVVLQRRLKKTHDLVKEKISGSVNTNCDAVLSDVATEVRKYILEPVPVVPTAAKKIKQAIREPLEDLVIENDNEDDWNEPFLDNTDDLDWNPSTENSIPIVTRTRSRRIRPSRSNKRKTAPPVVYDDDEAMDDIDETFANDNDMDESTPRLRIRRNIFLNEHNESDLQIDSIQSCVKIDPESEFAVQPTTEGLSGDDFGDGAETSALQMDVVDTGYPISPEAEAISEAEDDDCDYAAEEDQPDSEDLSDNDSDFAPSRKKKSSNKKQLESINTSDNSNSAQPKPAKPSSSPKKSTKTTIDAVGDQEYVCEICQSKYKNRKRFKDHKVAHEISKALGSRFECPQCGFPCTSEKAKNIHISYRHKKNVFQCSLCCFSAPRKRQLTNHIKEHKKECQNERVGDKYLCSICNRLFISYRHLCKHKRLAHFKEIGIEPPTCQYCNDTFSSSQHLKDHVQQTHNKDSRYYCEICGRGTLYLSKLKRHMKSHQKERLHVCNICGADFLYDETMRSHIRKEHPESTLGKRPGDTSAGAESNQSSSVIKVKHTCKHCGLDLPSGSCLNRHIKTHKELFSNECDLCGKGYATPQSLRRHKEINHTSIQVPCPYCDKMFPHKEYIRMHYKFCKLYPGRKEPLGETAVEDSETNVTSDNMKVEKETAQISSNETTHNIGNGNDTQVVIPSQMTEISPSIEIHATQSFEVQQTQEVYTVTNAPVIIPAQFRLVVSTEEYQQMTQ</sequence>
<accession>A0ABP1QQY9</accession>
<feature type="compositionally biased region" description="Polar residues" evidence="9">
    <location>
        <begin position="500"/>
        <end position="512"/>
    </location>
</feature>
<feature type="domain" description="C2H2-type" evidence="10">
    <location>
        <begin position="665"/>
        <end position="693"/>
    </location>
</feature>
<gene>
    <name evidence="11" type="ORF">ODALV1_LOCUS13817</name>
</gene>
<keyword evidence="3" id="KW-0677">Repeat</keyword>
<dbReference type="Gene3D" id="3.30.160.60">
    <property type="entry name" value="Classic Zinc Finger"/>
    <property type="match status" value="4"/>
</dbReference>
<feature type="domain" description="C2H2-type" evidence="10">
    <location>
        <begin position="830"/>
        <end position="860"/>
    </location>
</feature>
<dbReference type="SUPFAM" id="SSF57667">
    <property type="entry name" value="beta-beta-alpha zinc fingers"/>
    <property type="match status" value="3"/>
</dbReference>
<feature type="domain" description="C2H2-type" evidence="10">
    <location>
        <begin position="722"/>
        <end position="754"/>
    </location>
</feature>
<evidence type="ECO:0000256" key="5">
    <source>
        <dbReference type="ARBA" id="ARBA00022833"/>
    </source>
</evidence>
<evidence type="ECO:0000256" key="2">
    <source>
        <dbReference type="ARBA" id="ARBA00022723"/>
    </source>
</evidence>
<dbReference type="PROSITE" id="PS50157">
    <property type="entry name" value="ZINC_FINGER_C2H2_2"/>
    <property type="match status" value="7"/>
</dbReference>
<evidence type="ECO:0000313" key="12">
    <source>
        <dbReference type="Proteomes" id="UP001642540"/>
    </source>
</evidence>
<name>A0ABP1QQY9_9HEXA</name>
<protein>
    <recommendedName>
        <fullName evidence="10">C2H2-type domain-containing protein</fullName>
    </recommendedName>
</protein>
<evidence type="ECO:0000256" key="6">
    <source>
        <dbReference type="ARBA" id="ARBA00023242"/>
    </source>
</evidence>
<evidence type="ECO:0000256" key="1">
    <source>
        <dbReference type="ARBA" id="ARBA00004123"/>
    </source>
</evidence>
<dbReference type="EMBL" id="CAXLJM020000043">
    <property type="protein sequence ID" value="CAL8109924.1"/>
    <property type="molecule type" value="Genomic_DNA"/>
</dbReference>
<evidence type="ECO:0000259" key="10">
    <source>
        <dbReference type="PROSITE" id="PS50157"/>
    </source>
</evidence>
<feature type="domain" description="C2H2-type" evidence="10">
    <location>
        <begin position="774"/>
        <end position="796"/>
    </location>
</feature>
<feature type="region of interest" description="Disordered" evidence="9">
    <location>
        <begin position="103"/>
        <end position="126"/>
    </location>
</feature>
<dbReference type="InterPro" id="IPR050527">
    <property type="entry name" value="Snail/Krueppel_Znf"/>
</dbReference>
<comment type="subcellular location">
    <subcellularLocation>
        <location evidence="1">Nucleus</location>
    </subcellularLocation>
</comment>
<keyword evidence="2" id="KW-0479">Metal-binding</keyword>
<evidence type="ECO:0000256" key="4">
    <source>
        <dbReference type="ARBA" id="ARBA00022771"/>
    </source>
</evidence>
<feature type="region of interest" description="Disordered" evidence="9">
    <location>
        <begin position="1"/>
        <end position="22"/>
    </location>
</feature>
<dbReference type="Pfam" id="PF00096">
    <property type="entry name" value="zf-C2H2"/>
    <property type="match status" value="1"/>
</dbReference>
<feature type="domain" description="C2H2-type" evidence="10">
    <location>
        <begin position="694"/>
        <end position="721"/>
    </location>
</feature>
<evidence type="ECO:0000256" key="9">
    <source>
        <dbReference type="SAM" id="MobiDB-lite"/>
    </source>
</evidence>